<proteinExistence type="predicted"/>
<dbReference type="AlphaFoldDB" id="A0A8S1HFM2"/>
<feature type="coiled-coil region" evidence="1">
    <location>
        <begin position="302"/>
        <end position="329"/>
    </location>
</feature>
<feature type="region of interest" description="Disordered" evidence="2">
    <location>
        <begin position="1"/>
        <end position="93"/>
    </location>
</feature>
<sequence>MLDGNEDDNAARGEKAVADEESLESDDTELLNDEEESTEDEDEEVDEDEDEEENEDEDEEEEDVELEGSEGSETSETDESTEGDTSDSDESVWSTRGEIVEATHEAEEALSMRNFHRALELMIENKEEKAVEIFKKLLRKSYISRFERPIVEIFFDEDITEDKENKLSKMGKLFVAIHKNLAKLEEDQAIYHYLQVLNLAPNNPEVWFDVAIKSVHTGDLNFAKSAFRKCDFVDSAEARATTLFISYDYKECLTVLREFEERGHSLNDKMIFLKNSIRSSSDYHKELCDEIFQENERYNGIKTIHMTKMNEYKSRIEALENKIRKANEEKCADIFKEETLEPVFLDIFYDQDLETVGTIFCDLYDRIEAFSSLHRQKIVFREWGDRRMYFDVKETLEDILDVVEVVEDLTEKVSKKAVRQRKSEFTWSWTPRAAPTVRIFEPSTSQDSSPAREEDSECDSGCETTTTSDEDVEMAPKVVLPKSDLATSLRLSCSTSFEPIEPPKIDKELLVVEDVKFFDEEAVLEKLRGTLMGKEMRMFDVLEAFLLTICDFCPNQGAVPEELKLVLTQCYRRLINIDKRLMESKYLELHQLMYELDELEAQTYCRRAFSEDFPFFTTEDQLDEDFRARKSTLSPVLVEICFSVRIN</sequence>
<organism evidence="3 4">
    <name type="scientific">Caenorhabditis auriculariae</name>
    <dbReference type="NCBI Taxonomy" id="2777116"/>
    <lineage>
        <taxon>Eukaryota</taxon>
        <taxon>Metazoa</taxon>
        <taxon>Ecdysozoa</taxon>
        <taxon>Nematoda</taxon>
        <taxon>Chromadorea</taxon>
        <taxon>Rhabditida</taxon>
        <taxon>Rhabditina</taxon>
        <taxon>Rhabditomorpha</taxon>
        <taxon>Rhabditoidea</taxon>
        <taxon>Rhabditidae</taxon>
        <taxon>Peloderinae</taxon>
        <taxon>Caenorhabditis</taxon>
    </lineage>
</organism>
<keyword evidence="4" id="KW-1185">Reference proteome</keyword>
<accession>A0A8S1HFM2</accession>
<evidence type="ECO:0000313" key="4">
    <source>
        <dbReference type="Proteomes" id="UP000835052"/>
    </source>
</evidence>
<evidence type="ECO:0000256" key="1">
    <source>
        <dbReference type="SAM" id="Coils"/>
    </source>
</evidence>
<dbReference type="EMBL" id="CAJGYM010000033">
    <property type="protein sequence ID" value="CAD6193141.1"/>
    <property type="molecule type" value="Genomic_DNA"/>
</dbReference>
<comment type="caution">
    <text evidence="3">The sequence shown here is derived from an EMBL/GenBank/DDBJ whole genome shotgun (WGS) entry which is preliminary data.</text>
</comment>
<name>A0A8S1HFM2_9PELO</name>
<reference evidence="3" key="1">
    <citation type="submission" date="2020-10" db="EMBL/GenBank/DDBJ databases">
        <authorList>
            <person name="Kikuchi T."/>
        </authorList>
    </citation>
    <scope>NUCLEOTIDE SEQUENCE</scope>
    <source>
        <strain evidence="3">NKZ352</strain>
    </source>
</reference>
<dbReference type="SUPFAM" id="SSF48452">
    <property type="entry name" value="TPR-like"/>
    <property type="match status" value="1"/>
</dbReference>
<dbReference type="Proteomes" id="UP000835052">
    <property type="component" value="Unassembled WGS sequence"/>
</dbReference>
<feature type="region of interest" description="Disordered" evidence="2">
    <location>
        <begin position="439"/>
        <end position="473"/>
    </location>
</feature>
<evidence type="ECO:0000313" key="3">
    <source>
        <dbReference type="EMBL" id="CAD6193141.1"/>
    </source>
</evidence>
<dbReference type="Gene3D" id="1.25.40.10">
    <property type="entry name" value="Tetratricopeptide repeat domain"/>
    <property type="match status" value="1"/>
</dbReference>
<dbReference type="InterPro" id="IPR011990">
    <property type="entry name" value="TPR-like_helical_dom_sf"/>
</dbReference>
<feature type="compositionally biased region" description="Basic and acidic residues" evidence="2">
    <location>
        <begin position="9"/>
        <end position="18"/>
    </location>
</feature>
<keyword evidence="1" id="KW-0175">Coiled coil</keyword>
<dbReference type="OrthoDB" id="269919at2759"/>
<evidence type="ECO:0000256" key="2">
    <source>
        <dbReference type="SAM" id="MobiDB-lite"/>
    </source>
</evidence>
<feature type="compositionally biased region" description="Acidic residues" evidence="2">
    <location>
        <begin position="19"/>
        <end position="90"/>
    </location>
</feature>
<gene>
    <name evidence="3" type="ORF">CAUJ_LOCUS9060</name>
</gene>
<protein>
    <submittedName>
        <fullName evidence="3">Uncharacterized protein</fullName>
    </submittedName>
</protein>